<comment type="caution">
    <text evidence="1">The sequence shown here is derived from an EMBL/GenBank/DDBJ whole genome shotgun (WGS) entry which is preliminary data.</text>
</comment>
<dbReference type="RefSeq" id="WP_279641457.1">
    <property type="nucleotide sequence ID" value="NZ_JAOCAE010000006.1"/>
</dbReference>
<sequence length="449" mass="49369">MAITWRNIDAPHVGGAASLFHQAGQSLNNGFQGLQDVLKQYQGQEKANWDAGKEQNTQAFLDRLSQAKTPEEMAALQASGELDRLKAGFGAQVDRTAVRNALDTRGDFLRQQATNKMTYDNLAQDNADAPIRDRFLAEARQIDVSDPSKVEAQLNMLEARLAESGMSARGQAATAQGLVDIRKSLFGDYKTTQDLANDKTRLGLEATRTNTQVAEAGQRMEFARDNQNYVLQERAANALASQALEGAPDLATARQKYLASSGDLPAELRNKGLSSLGTLYTQATGITPEQDEEIQRMLSPFDAEVKVAQEYVNSKPTFAQAEQDKVTEGVAISEAAKLAKDDQAGAAEDIRGKVSEFRKKRGLKEDVNLGAVLQESLRRIGVYDPWGPGEHALDTDALPDIMDQVYNDFVTYQGYQEKLRVAEQNKSAAQQELMGRYKIRNAFNFSPPK</sequence>
<organism evidence="1 2">
    <name type="scientific">Stutzerimonas stutzeri</name>
    <name type="common">Pseudomonas stutzeri</name>
    <dbReference type="NCBI Taxonomy" id="316"/>
    <lineage>
        <taxon>Bacteria</taxon>
        <taxon>Pseudomonadati</taxon>
        <taxon>Pseudomonadota</taxon>
        <taxon>Gammaproteobacteria</taxon>
        <taxon>Pseudomonadales</taxon>
        <taxon>Pseudomonadaceae</taxon>
        <taxon>Stutzerimonas</taxon>
    </lineage>
</organism>
<proteinExistence type="predicted"/>
<protein>
    <submittedName>
        <fullName evidence="1">HlyD family secretion protein</fullName>
    </submittedName>
</protein>
<accession>A0AA42PA62</accession>
<name>A0AA42PA62_STUST</name>
<dbReference type="AlphaFoldDB" id="A0AA42PA62"/>
<gene>
    <name evidence="1" type="ORF">N5C32_10890</name>
</gene>
<dbReference type="Proteomes" id="UP001158500">
    <property type="component" value="Unassembled WGS sequence"/>
</dbReference>
<dbReference type="EMBL" id="JAOCAE010000006">
    <property type="protein sequence ID" value="MDH1236545.1"/>
    <property type="molecule type" value="Genomic_DNA"/>
</dbReference>
<evidence type="ECO:0000313" key="2">
    <source>
        <dbReference type="Proteomes" id="UP001158500"/>
    </source>
</evidence>
<reference evidence="1" key="1">
    <citation type="submission" date="2022-09" db="EMBL/GenBank/DDBJ databases">
        <title>Intensive care unit water sources are persistently colonized with multi-drug resistant bacteria and are the site of extensive horizontal gene transfer of antibiotic resistance genes.</title>
        <authorList>
            <person name="Diorio-Toth L."/>
        </authorList>
    </citation>
    <scope>NUCLEOTIDE SEQUENCE</scope>
    <source>
        <strain evidence="1">GD03947</strain>
    </source>
</reference>
<evidence type="ECO:0000313" key="1">
    <source>
        <dbReference type="EMBL" id="MDH1236545.1"/>
    </source>
</evidence>